<keyword evidence="8 14" id="KW-0963">Cytoplasm</keyword>
<keyword evidence="13 14" id="KW-0464">Manganese</keyword>
<evidence type="ECO:0000256" key="4">
    <source>
        <dbReference type="ARBA" id="ARBA00004496"/>
    </source>
</evidence>
<dbReference type="Pfam" id="PF01351">
    <property type="entry name" value="RNase_HII"/>
    <property type="match status" value="1"/>
</dbReference>
<dbReference type="PANTHER" id="PTHR10954:SF18">
    <property type="entry name" value="RIBONUCLEASE HII"/>
    <property type="match status" value="1"/>
</dbReference>
<evidence type="ECO:0000256" key="7">
    <source>
        <dbReference type="ARBA" id="ARBA00019179"/>
    </source>
</evidence>
<proteinExistence type="inferred from homology"/>
<dbReference type="HAMAP" id="MF_00052_B">
    <property type="entry name" value="RNase_HII_B"/>
    <property type="match status" value="1"/>
</dbReference>
<protein>
    <recommendedName>
        <fullName evidence="7 14">Ribonuclease HII</fullName>
        <shortName evidence="14">RNase HII</shortName>
        <ecNumber evidence="6 14">3.1.26.4</ecNumber>
    </recommendedName>
</protein>
<evidence type="ECO:0000256" key="10">
    <source>
        <dbReference type="ARBA" id="ARBA00022723"/>
    </source>
</evidence>
<evidence type="ECO:0000256" key="11">
    <source>
        <dbReference type="ARBA" id="ARBA00022759"/>
    </source>
</evidence>
<feature type="binding site" evidence="14 15">
    <location>
        <position position="118"/>
    </location>
    <ligand>
        <name>a divalent metal cation</name>
        <dbReference type="ChEBI" id="CHEBI:60240"/>
    </ligand>
</feature>
<evidence type="ECO:0000259" key="17">
    <source>
        <dbReference type="PROSITE" id="PS51975"/>
    </source>
</evidence>
<comment type="cofactor">
    <cofactor evidence="14 15">
        <name>Mn(2+)</name>
        <dbReference type="ChEBI" id="CHEBI:29035"/>
    </cofactor>
    <cofactor evidence="14 15">
        <name>Mg(2+)</name>
        <dbReference type="ChEBI" id="CHEBI:18420"/>
    </cofactor>
    <text evidence="14 15">Manganese or magnesium. Binds 1 divalent metal ion per monomer in the absence of substrate. May bind a second metal ion after substrate binding.</text>
</comment>
<sequence length="206" mass="22625">MACSFDIENQLNGPVCGIDEAGRGPLAGPVVAACVYIPESARKESFWTHVNDSKKLTARKRGMLYDLIVMHAHYGIAEASVKEIDDINILRASLLAMTRSLEAMVSRFDLVPSVALVDGNSKPELPCQIKTVVKGDSLSLSIAAASILAKVTRDRIMEDLCRKFPMYGWSRNAGYGTTEHLRAINDHGVTTHHRRSFSPVKRSLTV</sequence>
<comment type="similarity">
    <text evidence="5 14 16">Belongs to the RNase HII family.</text>
</comment>
<dbReference type="PROSITE" id="PS51975">
    <property type="entry name" value="RNASE_H_2"/>
    <property type="match status" value="1"/>
</dbReference>
<reference evidence="18 19" key="1">
    <citation type="submission" date="2020-07" db="EMBL/GenBank/DDBJ databases">
        <title>Huge and variable diversity of episymbiotic CPR bacteria and DPANN archaea in groundwater ecosystems.</title>
        <authorList>
            <person name="He C.Y."/>
            <person name="Keren R."/>
            <person name="Whittaker M."/>
            <person name="Farag I.F."/>
            <person name="Doudna J."/>
            <person name="Cate J.H.D."/>
            <person name="Banfield J.F."/>
        </authorList>
    </citation>
    <scope>NUCLEOTIDE SEQUENCE [LARGE SCALE GENOMIC DNA]</scope>
    <source>
        <strain evidence="18">NC_groundwater_70_Ag_B-0.1um_54_66</strain>
    </source>
</reference>
<dbReference type="InterPro" id="IPR012337">
    <property type="entry name" value="RNaseH-like_sf"/>
</dbReference>
<evidence type="ECO:0000313" key="18">
    <source>
        <dbReference type="EMBL" id="QQG35431.1"/>
    </source>
</evidence>
<dbReference type="PANTHER" id="PTHR10954">
    <property type="entry name" value="RIBONUCLEASE H2 SUBUNIT A"/>
    <property type="match status" value="1"/>
</dbReference>
<dbReference type="InterPro" id="IPR024567">
    <property type="entry name" value="RNase_HII/HIII_dom"/>
</dbReference>
<dbReference type="GO" id="GO:0006298">
    <property type="term" value="P:mismatch repair"/>
    <property type="evidence" value="ECO:0007669"/>
    <property type="project" value="TreeGrafter"/>
</dbReference>
<dbReference type="NCBIfam" id="NF000595">
    <property type="entry name" value="PRK00015.1-3"/>
    <property type="match status" value="1"/>
</dbReference>
<comment type="function">
    <text evidence="3 14 16">Endonuclease that specifically degrades the RNA of RNA-DNA hybrids.</text>
</comment>
<dbReference type="GO" id="GO:0032299">
    <property type="term" value="C:ribonuclease H2 complex"/>
    <property type="evidence" value="ECO:0007669"/>
    <property type="project" value="TreeGrafter"/>
</dbReference>
<dbReference type="AlphaFoldDB" id="A0A7T5UG25"/>
<dbReference type="EC" id="3.1.26.4" evidence="6 14"/>
<dbReference type="Proteomes" id="UP000595362">
    <property type="component" value="Chromosome"/>
</dbReference>
<keyword evidence="12 14" id="KW-0378">Hydrolase</keyword>
<name>A0A7T5UG25_9BACT</name>
<comment type="cofactor">
    <cofactor evidence="2">
        <name>Mg(2+)</name>
        <dbReference type="ChEBI" id="CHEBI:18420"/>
    </cofactor>
</comment>
<evidence type="ECO:0000256" key="13">
    <source>
        <dbReference type="ARBA" id="ARBA00023211"/>
    </source>
</evidence>
<evidence type="ECO:0000256" key="14">
    <source>
        <dbReference type="HAMAP-Rule" id="MF_00052"/>
    </source>
</evidence>
<evidence type="ECO:0000256" key="5">
    <source>
        <dbReference type="ARBA" id="ARBA00007383"/>
    </source>
</evidence>
<accession>A0A7T5UG25</accession>
<keyword evidence="11 14" id="KW-0255">Endonuclease</keyword>
<organism evidence="18 19">
    <name type="scientific">Micavibrio aeruginosavorus</name>
    <dbReference type="NCBI Taxonomy" id="349221"/>
    <lineage>
        <taxon>Bacteria</taxon>
        <taxon>Pseudomonadati</taxon>
        <taxon>Bdellovibrionota</taxon>
        <taxon>Bdellovibrionia</taxon>
        <taxon>Bdellovibrionales</taxon>
        <taxon>Pseudobdellovibrionaceae</taxon>
        <taxon>Micavibrio</taxon>
    </lineage>
</organism>
<dbReference type="SUPFAM" id="SSF53098">
    <property type="entry name" value="Ribonuclease H-like"/>
    <property type="match status" value="1"/>
</dbReference>
<evidence type="ECO:0000256" key="9">
    <source>
        <dbReference type="ARBA" id="ARBA00022722"/>
    </source>
</evidence>
<evidence type="ECO:0000256" key="3">
    <source>
        <dbReference type="ARBA" id="ARBA00004065"/>
    </source>
</evidence>
<gene>
    <name evidence="14" type="primary">rnhB</name>
    <name evidence="18" type="ORF">HYS17_07740</name>
</gene>
<evidence type="ECO:0000256" key="8">
    <source>
        <dbReference type="ARBA" id="ARBA00022490"/>
    </source>
</evidence>
<evidence type="ECO:0000256" key="16">
    <source>
        <dbReference type="RuleBase" id="RU003515"/>
    </source>
</evidence>
<dbReference type="GO" id="GO:0043137">
    <property type="term" value="P:DNA replication, removal of RNA primer"/>
    <property type="evidence" value="ECO:0007669"/>
    <property type="project" value="TreeGrafter"/>
</dbReference>
<dbReference type="InterPro" id="IPR022898">
    <property type="entry name" value="RNase_HII"/>
</dbReference>
<evidence type="ECO:0000256" key="1">
    <source>
        <dbReference type="ARBA" id="ARBA00000077"/>
    </source>
</evidence>
<dbReference type="InterPro" id="IPR001352">
    <property type="entry name" value="RNase_HII/HIII"/>
</dbReference>
<evidence type="ECO:0000256" key="12">
    <source>
        <dbReference type="ARBA" id="ARBA00022801"/>
    </source>
</evidence>
<dbReference type="EMBL" id="CP066681">
    <property type="protein sequence ID" value="QQG35431.1"/>
    <property type="molecule type" value="Genomic_DNA"/>
</dbReference>
<feature type="domain" description="RNase H type-2" evidence="17">
    <location>
        <begin position="13"/>
        <end position="206"/>
    </location>
</feature>
<dbReference type="GO" id="GO:0003723">
    <property type="term" value="F:RNA binding"/>
    <property type="evidence" value="ECO:0007669"/>
    <property type="project" value="UniProtKB-UniRule"/>
</dbReference>
<evidence type="ECO:0000256" key="2">
    <source>
        <dbReference type="ARBA" id="ARBA00001946"/>
    </source>
</evidence>
<dbReference type="GO" id="GO:0005737">
    <property type="term" value="C:cytoplasm"/>
    <property type="evidence" value="ECO:0007669"/>
    <property type="project" value="UniProtKB-SubCell"/>
</dbReference>
<feature type="binding site" evidence="14 15">
    <location>
        <position position="20"/>
    </location>
    <ligand>
        <name>a divalent metal cation</name>
        <dbReference type="ChEBI" id="CHEBI:60240"/>
    </ligand>
</feature>
<evidence type="ECO:0000256" key="15">
    <source>
        <dbReference type="PROSITE-ProRule" id="PRU01319"/>
    </source>
</evidence>
<dbReference type="GO" id="GO:0030145">
    <property type="term" value="F:manganese ion binding"/>
    <property type="evidence" value="ECO:0007669"/>
    <property type="project" value="UniProtKB-UniRule"/>
</dbReference>
<evidence type="ECO:0000313" key="19">
    <source>
        <dbReference type="Proteomes" id="UP000595362"/>
    </source>
</evidence>
<keyword evidence="9 14" id="KW-0540">Nuclease</keyword>
<dbReference type="GO" id="GO:0004523">
    <property type="term" value="F:RNA-DNA hybrid ribonuclease activity"/>
    <property type="evidence" value="ECO:0007669"/>
    <property type="project" value="UniProtKB-UniRule"/>
</dbReference>
<comment type="subcellular location">
    <subcellularLocation>
        <location evidence="4 14">Cytoplasm</location>
    </subcellularLocation>
</comment>
<keyword evidence="10 14" id="KW-0479">Metal-binding</keyword>
<dbReference type="Gene3D" id="3.30.420.10">
    <property type="entry name" value="Ribonuclease H-like superfamily/Ribonuclease H"/>
    <property type="match status" value="1"/>
</dbReference>
<dbReference type="CDD" id="cd07182">
    <property type="entry name" value="RNase_HII_bacteria_HII_like"/>
    <property type="match status" value="1"/>
</dbReference>
<evidence type="ECO:0000256" key="6">
    <source>
        <dbReference type="ARBA" id="ARBA00012180"/>
    </source>
</evidence>
<feature type="binding site" evidence="14 15">
    <location>
        <position position="19"/>
    </location>
    <ligand>
        <name>a divalent metal cation</name>
        <dbReference type="ChEBI" id="CHEBI:60240"/>
    </ligand>
</feature>
<dbReference type="InterPro" id="IPR036397">
    <property type="entry name" value="RNaseH_sf"/>
</dbReference>
<comment type="catalytic activity">
    <reaction evidence="1 14 15 16">
        <text>Endonucleolytic cleavage to 5'-phosphomonoester.</text>
        <dbReference type="EC" id="3.1.26.4"/>
    </reaction>
</comment>